<evidence type="ECO:0000259" key="2">
    <source>
        <dbReference type="PROSITE" id="PS51085"/>
    </source>
</evidence>
<comment type="caution">
    <text evidence="3">The sequence shown here is derived from an EMBL/GenBank/DDBJ whole genome shotgun (WGS) entry which is preliminary data.</text>
</comment>
<keyword evidence="1" id="KW-0560">Oxidoreductase</keyword>
<dbReference type="SUPFAM" id="SSF51905">
    <property type="entry name" value="FAD/NAD(P)-binding domain"/>
    <property type="match status" value="1"/>
</dbReference>
<dbReference type="InterPro" id="IPR042204">
    <property type="entry name" value="2Fe-2S-bd_N"/>
</dbReference>
<dbReference type="Gene3D" id="3.10.20.440">
    <property type="entry name" value="2Fe-2S iron-sulphur cluster binding domain, sarcosine oxidase, alpha subunit, N-terminal domain"/>
    <property type="match status" value="1"/>
</dbReference>
<feature type="domain" description="2Fe-2S ferredoxin-type" evidence="2">
    <location>
        <begin position="3"/>
        <end position="84"/>
    </location>
</feature>
<dbReference type="Proteomes" id="UP000219182">
    <property type="component" value="Unassembled WGS sequence"/>
</dbReference>
<dbReference type="PRINTS" id="PR00411">
    <property type="entry name" value="PNDRDTASEI"/>
</dbReference>
<evidence type="ECO:0000313" key="4">
    <source>
        <dbReference type="Proteomes" id="UP000219182"/>
    </source>
</evidence>
<dbReference type="CDD" id="cd00207">
    <property type="entry name" value="fer2"/>
    <property type="match status" value="1"/>
</dbReference>
<dbReference type="PANTHER" id="PTHR42949">
    <property type="entry name" value="ANAEROBIC GLYCEROL-3-PHOSPHATE DEHYDROGENASE SUBUNIT B"/>
    <property type="match status" value="1"/>
</dbReference>
<accession>A0A2A6FD97</accession>
<protein>
    <recommendedName>
        <fullName evidence="2">2Fe-2S ferredoxin-type domain-containing protein</fullName>
    </recommendedName>
</protein>
<dbReference type="InterPro" id="IPR001041">
    <property type="entry name" value="2Fe-2S_ferredoxin-type"/>
</dbReference>
<dbReference type="PANTHER" id="PTHR42949:SF3">
    <property type="entry name" value="ANAEROBIC GLYCEROL-3-PHOSPHATE DEHYDROGENASE SUBUNIT B"/>
    <property type="match status" value="1"/>
</dbReference>
<dbReference type="CDD" id="cd19946">
    <property type="entry name" value="GlpA-like_Fer2_BFD-like"/>
    <property type="match status" value="1"/>
</dbReference>
<gene>
    <name evidence="3" type="ORF">CN311_18020</name>
</gene>
<dbReference type="Pfam" id="PF13510">
    <property type="entry name" value="Fer2_4"/>
    <property type="match status" value="1"/>
</dbReference>
<sequence length="563" mass="59044">MTGTITIDFEGARVEARPGESLAAALTAHGVNVFRTTRCAAERGLFCGMGVCQDCLVEIDGKPNQRACMTKVDRPLTVRREAHARPLTPAGQGHPPVTIGDVEVSTPELLVIGAGPGGLSAAIAARKAGAEVLVVDERSQAGGQYFKQLSVGAEGVSAPDAQHREGAALIETAVGLGVEIKSGVMVWGAFEPNEYAATVEGRMLRLLPKAAIVATGAYERGWPVPGWTLPGVMTTGAAQTLWRTARRLPGKTVLIAGNGPLNLQLAAELIEGGARVVAVVEAAQRPSVAKVGALASMALASPALIRDGLRYHAIRRSGGAAMLYGTIVAGVEKTATGLSVKLQPAAGRGEEVRHEVDALCLGYGFEPSNELLRALGCGHDFDPVRRQLVTRRDADGLTDVAGVYALGDCTGLGGARAALADGVLVGIAAARALGHPLSAGLDAEARRARSDLARHRRFQQALWTLYAAPAYSATLATPETLLCRCEEVTFGQIEEALAEEMQLIGAVKRRTRVGMGRCQGRYCAPVLDALLAERFGRARDEFTGFAPRVPVKPVAIEDLARLG</sequence>
<dbReference type="SUPFAM" id="SSF54292">
    <property type="entry name" value="2Fe-2S ferredoxin-like"/>
    <property type="match status" value="1"/>
</dbReference>
<dbReference type="InterPro" id="IPR036188">
    <property type="entry name" value="FAD/NAD-bd_sf"/>
</dbReference>
<dbReference type="InterPro" id="IPR051691">
    <property type="entry name" value="Metab_Enz_Cyan_OpOx_G3PDH"/>
</dbReference>
<dbReference type="Pfam" id="PF04324">
    <property type="entry name" value="Fer2_BFD"/>
    <property type="match status" value="1"/>
</dbReference>
<dbReference type="PROSITE" id="PS51085">
    <property type="entry name" value="2FE2S_FER_2"/>
    <property type="match status" value="1"/>
</dbReference>
<dbReference type="PRINTS" id="PR00368">
    <property type="entry name" value="FADPNR"/>
</dbReference>
<dbReference type="Pfam" id="PF07992">
    <property type="entry name" value="Pyr_redox_2"/>
    <property type="match status" value="1"/>
</dbReference>
<dbReference type="PIRSF" id="PIRSF037495">
    <property type="entry name" value="Opine_OX_OoxA/HcnB"/>
    <property type="match status" value="1"/>
</dbReference>
<dbReference type="Gene3D" id="3.50.50.60">
    <property type="entry name" value="FAD/NAD(P)-binding domain"/>
    <property type="match status" value="2"/>
</dbReference>
<dbReference type="GO" id="GO:0016491">
    <property type="term" value="F:oxidoreductase activity"/>
    <property type="evidence" value="ECO:0007669"/>
    <property type="project" value="UniProtKB-KW"/>
</dbReference>
<proteinExistence type="predicted"/>
<dbReference type="InterPro" id="IPR023753">
    <property type="entry name" value="FAD/NAD-binding_dom"/>
</dbReference>
<keyword evidence="4" id="KW-1185">Reference proteome</keyword>
<organism evidence="3 4">
    <name type="scientific">Mesorhizobium sanjuanii</name>
    <dbReference type="NCBI Taxonomy" id="2037900"/>
    <lineage>
        <taxon>Bacteria</taxon>
        <taxon>Pseudomonadati</taxon>
        <taxon>Pseudomonadota</taxon>
        <taxon>Alphaproteobacteria</taxon>
        <taxon>Hyphomicrobiales</taxon>
        <taxon>Phyllobacteriaceae</taxon>
        <taxon>Mesorhizobium</taxon>
    </lineage>
</organism>
<dbReference type="GO" id="GO:0051536">
    <property type="term" value="F:iron-sulfur cluster binding"/>
    <property type="evidence" value="ECO:0007669"/>
    <property type="project" value="InterPro"/>
</dbReference>
<dbReference type="Gene3D" id="1.10.10.1100">
    <property type="entry name" value="BFD-like [2Fe-2S]-binding domain"/>
    <property type="match status" value="1"/>
</dbReference>
<dbReference type="RefSeq" id="WP_097575096.1">
    <property type="nucleotide sequence ID" value="NZ_NWQG01000112.1"/>
</dbReference>
<reference evidence="3 4" key="1">
    <citation type="submission" date="2017-09" db="EMBL/GenBank/DDBJ databases">
        <title>Mesorhizobum sanjuanii sp. nov. isolated from nodules of Lotus tenuis in saline-alkaline lowlands of Flooding Pampa.</title>
        <authorList>
            <person name="Sannazzaro A.I."/>
            <person name="Torres Tejerizo G.A."/>
            <person name="Fontana F."/>
            <person name="Cumpa Velazquez L.M."/>
            <person name="Hansen L."/>
            <person name="Pistorio M."/>
            <person name="Estrella M.J."/>
        </authorList>
    </citation>
    <scope>NUCLEOTIDE SEQUENCE [LARGE SCALE GENOMIC DNA]</scope>
    <source>
        <strain evidence="3 4">BSA136</strain>
    </source>
</reference>
<dbReference type="InterPro" id="IPR041854">
    <property type="entry name" value="BFD-like_2Fe2S-bd_dom_sf"/>
</dbReference>
<dbReference type="InterPro" id="IPR007419">
    <property type="entry name" value="BFD-like_2Fe2S-bd_dom"/>
</dbReference>
<name>A0A2A6FD97_9HYPH</name>
<dbReference type="InterPro" id="IPR017224">
    <property type="entry name" value="Opine_Oxase_asu/HCN_bsu"/>
</dbReference>
<dbReference type="InterPro" id="IPR036010">
    <property type="entry name" value="2Fe-2S_ferredoxin-like_sf"/>
</dbReference>
<evidence type="ECO:0000256" key="1">
    <source>
        <dbReference type="ARBA" id="ARBA00023002"/>
    </source>
</evidence>
<dbReference type="EMBL" id="NWQG01000112">
    <property type="protein sequence ID" value="PDQ19713.1"/>
    <property type="molecule type" value="Genomic_DNA"/>
</dbReference>
<dbReference type="AlphaFoldDB" id="A0A2A6FD97"/>
<evidence type="ECO:0000313" key="3">
    <source>
        <dbReference type="EMBL" id="PDQ19713.1"/>
    </source>
</evidence>